<feature type="transmembrane region" description="Helical" evidence="9">
    <location>
        <begin position="48"/>
        <end position="73"/>
    </location>
</feature>
<keyword evidence="5 9" id="KW-1003">Cell membrane</keyword>
<dbReference type="PANTHER" id="PTHR43470:SF5">
    <property type="entry name" value="PHOSPHATE TRANSPORT SYSTEM PERMEASE PROTEIN PSTA"/>
    <property type="match status" value="1"/>
</dbReference>
<dbReference type="GO" id="GO:0035435">
    <property type="term" value="P:phosphate ion transmembrane transport"/>
    <property type="evidence" value="ECO:0007669"/>
    <property type="project" value="InterPro"/>
</dbReference>
<evidence type="ECO:0000256" key="2">
    <source>
        <dbReference type="ARBA" id="ARBA00007069"/>
    </source>
</evidence>
<dbReference type="EMBL" id="CP036299">
    <property type="protein sequence ID" value="QDV30367.1"/>
    <property type="molecule type" value="Genomic_DNA"/>
</dbReference>
<feature type="transmembrane region" description="Helical" evidence="9">
    <location>
        <begin position="143"/>
        <end position="165"/>
    </location>
</feature>
<keyword evidence="6 9" id="KW-0812">Transmembrane</keyword>
<sequence>MNPKISAPTSSEPPQMPVETTAAGAKLLEESFDSELARRHRYGMIFEWVCWLATWGSVFILGVLIATMAWQAMGWLTPKFLVSMPRRNPADAGILPGIVGTFWLILLTALLSVPLGVGAAIYLEEYSKPTLLTKFIQLNIANLAGVPSIVYGILGFTAFVRMFGLAKSEYLINLGIGSLQLTLPFGRTVISGALTLALLSLPVVIIASQEALRSVPPSLRHASLALGATKWQTIWHQVLPSALPGMMTGVILAMSRAIGETAPLVAIGAATYITFTPGRLNSVSEAFTRPDKLAQVPFDSFTTIPMQIYGWINEAKPEFQHVAAAAILVLLVILLISNGLAIFIRQHFQKKVRW</sequence>
<dbReference type="Gene3D" id="1.10.3720.10">
    <property type="entry name" value="MetI-like"/>
    <property type="match status" value="1"/>
</dbReference>
<dbReference type="GO" id="GO:0005886">
    <property type="term" value="C:plasma membrane"/>
    <property type="evidence" value="ECO:0007669"/>
    <property type="project" value="UniProtKB-SubCell"/>
</dbReference>
<organism evidence="11 12">
    <name type="scientific">Planctopirus ephydatiae</name>
    <dbReference type="NCBI Taxonomy" id="2528019"/>
    <lineage>
        <taxon>Bacteria</taxon>
        <taxon>Pseudomonadati</taxon>
        <taxon>Planctomycetota</taxon>
        <taxon>Planctomycetia</taxon>
        <taxon>Planctomycetales</taxon>
        <taxon>Planctomycetaceae</taxon>
        <taxon>Planctopirus</taxon>
    </lineage>
</organism>
<protein>
    <recommendedName>
        <fullName evidence="3 9">Phosphate transport system permease protein PstA</fullName>
    </recommendedName>
</protein>
<evidence type="ECO:0000256" key="8">
    <source>
        <dbReference type="ARBA" id="ARBA00023136"/>
    </source>
</evidence>
<dbReference type="GO" id="GO:0005315">
    <property type="term" value="F:phosphate transmembrane transporter activity"/>
    <property type="evidence" value="ECO:0007669"/>
    <property type="project" value="InterPro"/>
</dbReference>
<feature type="transmembrane region" description="Helical" evidence="9">
    <location>
        <begin position="185"/>
        <end position="207"/>
    </location>
</feature>
<keyword evidence="8 9" id="KW-0472">Membrane</keyword>
<evidence type="ECO:0000256" key="5">
    <source>
        <dbReference type="ARBA" id="ARBA00022475"/>
    </source>
</evidence>
<comment type="subcellular location">
    <subcellularLocation>
        <location evidence="1 9">Cell membrane</location>
        <topology evidence="1 9">Multi-pass membrane protein</topology>
    </subcellularLocation>
</comment>
<evidence type="ECO:0000256" key="1">
    <source>
        <dbReference type="ARBA" id="ARBA00004651"/>
    </source>
</evidence>
<feature type="transmembrane region" description="Helical" evidence="9">
    <location>
        <begin position="322"/>
        <end position="344"/>
    </location>
</feature>
<dbReference type="PROSITE" id="PS50928">
    <property type="entry name" value="ABC_TM1"/>
    <property type="match status" value="1"/>
</dbReference>
<evidence type="ECO:0000256" key="4">
    <source>
        <dbReference type="ARBA" id="ARBA00022448"/>
    </source>
</evidence>
<dbReference type="PANTHER" id="PTHR43470">
    <property type="entry name" value="PHOSPHATE TRANSPORT SYSTEM PERMEASE PROTEIN PSTA-RELATED"/>
    <property type="match status" value="1"/>
</dbReference>
<dbReference type="InterPro" id="IPR035906">
    <property type="entry name" value="MetI-like_sf"/>
</dbReference>
<evidence type="ECO:0000256" key="3">
    <source>
        <dbReference type="ARBA" id="ARBA00016864"/>
    </source>
</evidence>
<dbReference type="AlphaFoldDB" id="A0A518GP42"/>
<reference evidence="11 12" key="1">
    <citation type="submission" date="2019-02" db="EMBL/GenBank/DDBJ databases">
        <title>Deep-cultivation of Planctomycetes and their phenomic and genomic characterization uncovers novel biology.</title>
        <authorList>
            <person name="Wiegand S."/>
            <person name="Jogler M."/>
            <person name="Boedeker C."/>
            <person name="Pinto D."/>
            <person name="Vollmers J."/>
            <person name="Rivas-Marin E."/>
            <person name="Kohn T."/>
            <person name="Peeters S.H."/>
            <person name="Heuer A."/>
            <person name="Rast P."/>
            <person name="Oberbeckmann S."/>
            <person name="Bunk B."/>
            <person name="Jeske O."/>
            <person name="Meyerdierks A."/>
            <person name="Storesund J.E."/>
            <person name="Kallscheuer N."/>
            <person name="Luecker S."/>
            <person name="Lage O.M."/>
            <person name="Pohl T."/>
            <person name="Merkel B.J."/>
            <person name="Hornburger P."/>
            <person name="Mueller R.-W."/>
            <person name="Bruemmer F."/>
            <person name="Labrenz M."/>
            <person name="Spormann A.M."/>
            <person name="Op den Camp H."/>
            <person name="Overmann J."/>
            <person name="Amann R."/>
            <person name="Jetten M.S.M."/>
            <person name="Mascher T."/>
            <person name="Medema M.H."/>
            <person name="Devos D.P."/>
            <person name="Kaster A.-K."/>
            <person name="Ovreas L."/>
            <person name="Rohde M."/>
            <person name="Galperin M.Y."/>
            <person name="Jogler C."/>
        </authorList>
    </citation>
    <scope>NUCLEOTIDE SEQUENCE [LARGE SCALE GENOMIC DNA]</scope>
    <source>
        <strain evidence="11 12">Spb1</strain>
    </source>
</reference>
<comment type="similarity">
    <text evidence="2 9">Belongs to the binding-protein-dependent transport system permease family. CysTW subfamily.</text>
</comment>
<dbReference type="SUPFAM" id="SSF161098">
    <property type="entry name" value="MetI-like"/>
    <property type="match status" value="1"/>
</dbReference>
<dbReference type="KEGG" id="peh:Spb1_22970"/>
<feature type="transmembrane region" description="Helical" evidence="9">
    <location>
        <begin position="257"/>
        <end position="275"/>
    </location>
</feature>
<dbReference type="InterPro" id="IPR000515">
    <property type="entry name" value="MetI-like"/>
</dbReference>
<feature type="domain" description="ABC transmembrane type-1" evidence="10">
    <location>
        <begin position="98"/>
        <end position="340"/>
    </location>
</feature>
<evidence type="ECO:0000313" key="12">
    <source>
        <dbReference type="Proteomes" id="UP000315349"/>
    </source>
</evidence>
<dbReference type="NCBIfam" id="TIGR00974">
    <property type="entry name" value="3a0107s02c"/>
    <property type="match status" value="1"/>
</dbReference>
<dbReference type="CDD" id="cd06261">
    <property type="entry name" value="TM_PBP2"/>
    <property type="match status" value="1"/>
</dbReference>
<evidence type="ECO:0000259" key="10">
    <source>
        <dbReference type="PROSITE" id="PS50928"/>
    </source>
</evidence>
<gene>
    <name evidence="11" type="primary">pstA</name>
    <name evidence="11" type="ORF">Spb1_22970</name>
</gene>
<proteinExistence type="inferred from homology"/>
<accession>A0A518GP42</accession>
<dbReference type="InterPro" id="IPR005672">
    <property type="entry name" value="Phosphate_PstA"/>
</dbReference>
<evidence type="ECO:0000313" key="11">
    <source>
        <dbReference type="EMBL" id="QDV30367.1"/>
    </source>
</evidence>
<evidence type="ECO:0000256" key="7">
    <source>
        <dbReference type="ARBA" id="ARBA00022989"/>
    </source>
</evidence>
<name>A0A518GP42_9PLAN</name>
<evidence type="ECO:0000256" key="6">
    <source>
        <dbReference type="ARBA" id="ARBA00022692"/>
    </source>
</evidence>
<keyword evidence="12" id="KW-1185">Reference proteome</keyword>
<evidence type="ECO:0000256" key="9">
    <source>
        <dbReference type="RuleBase" id="RU363043"/>
    </source>
</evidence>
<keyword evidence="7 9" id="KW-1133">Transmembrane helix</keyword>
<keyword evidence="4" id="KW-0813">Transport</keyword>
<dbReference type="Proteomes" id="UP000315349">
    <property type="component" value="Chromosome"/>
</dbReference>
<feature type="transmembrane region" description="Helical" evidence="9">
    <location>
        <begin position="93"/>
        <end position="123"/>
    </location>
</feature>
<dbReference type="Pfam" id="PF00528">
    <property type="entry name" value="BPD_transp_1"/>
    <property type="match status" value="1"/>
</dbReference>